<evidence type="ECO:0000313" key="5">
    <source>
        <dbReference type="Proteomes" id="UP000244677"/>
    </source>
</evidence>
<dbReference type="InterPro" id="IPR049492">
    <property type="entry name" value="BD-FAE-like_dom"/>
</dbReference>
<dbReference type="KEGG" id="fki:FK004_14175"/>
<dbReference type="AlphaFoldDB" id="A0A2S1LUA9"/>
<dbReference type="OrthoDB" id="9803990at2"/>
<accession>A0A2S1LUA9</accession>
<dbReference type="Proteomes" id="UP000244677">
    <property type="component" value="Chromosome"/>
</dbReference>
<dbReference type="SUPFAM" id="SSF53474">
    <property type="entry name" value="alpha/beta-Hydrolases"/>
    <property type="match status" value="1"/>
</dbReference>
<dbReference type="EMBL" id="CP020919">
    <property type="protein sequence ID" value="AWG27345.1"/>
    <property type="molecule type" value="Genomic_DNA"/>
</dbReference>
<dbReference type="GO" id="GO:0016787">
    <property type="term" value="F:hydrolase activity"/>
    <property type="evidence" value="ECO:0007669"/>
    <property type="project" value="UniProtKB-KW"/>
</dbReference>
<reference evidence="4 5" key="1">
    <citation type="submission" date="2017-04" db="EMBL/GenBank/DDBJ databases">
        <title>Complete genome sequence of Flavobacterium kingsejong AJ004.</title>
        <authorList>
            <person name="Lee P.C."/>
        </authorList>
    </citation>
    <scope>NUCLEOTIDE SEQUENCE [LARGE SCALE GENOMIC DNA]</scope>
    <source>
        <strain evidence="4 5">AJ004</strain>
    </source>
</reference>
<dbReference type="Pfam" id="PF20434">
    <property type="entry name" value="BD-FAE"/>
    <property type="match status" value="1"/>
</dbReference>
<evidence type="ECO:0000256" key="2">
    <source>
        <dbReference type="SAM" id="SignalP"/>
    </source>
</evidence>
<evidence type="ECO:0000313" key="4">
    <source>
        <dbReference type="EMBL" id="AWG27345.1"/>
    </source>
</evidence>
<dbReference type="InterPro" id="IPR029058">
    <property type="entry name" value="AB_hydrolase_fold"/>
</dbReference>
<name>A0A2S1LUA9_9FLAO</name>
<gene>
    <name evidence="4" type="ORF">FK004_14175</name>
</gene>
<feature type="chain" id="PRO_5015732933" evidence="2">
    <location>
        <begin position="21"/>
        <end position="306"/>
    </location>
</feature>
<evidence type="ECO:0000259" key="3">
    <source>
        <dbReference type="Pfam" id="PF20434"/>
    </source>
</evidence>
<organism evidence="4 5">
    <name type="scientific">Flavobacterium kingsejongi</name>
    <dbReference type="NCBI Taxonomy" id="1678728"/>
    <lineage>
        <taxon>Bacteria</taxon>
        <taxon>Pseudomonadati</taxon>
        <taxon>Bacteroidota</taxon>
        <taxon>Flavobacteriia</taxon>
        <taxon>Flavobacteriales</taxon>
        <taxon>Flavobacteriaceae</taxon>
        <taxon>Flavobacterium</taxon>
    </lineage>
</organism>
<dbReference type="PANTHER" id="PTHR48081">
    <property type="entry name" value="AB HYDROLASE SUPERFAMILY PROTEIN C4A8.06C"/>
    <property type="match status" value="1"/>
</dbReference>
<dbReference type="RefSeq" id="WP_108738852.1">
    <property type="nucleotide sequence ID" value="NZ_CP020919.1"/>
</dbReference>
<keyword evidence="5" id="KW-1185">Reference proteome</keyword>
<keyword evidence="1" id="KW-0378">Hydrolase</keyword>
<dbReference type="Gene3D" id="3.40.50.1820">
    <property type="entry name" value="alpha/beta hydrolase"/>
    <property type="match status" value="1"/>
</dbReference>
<sequence>MKSQNIIALLLLMAVSGLQAQKKQTITYFKNDTLSLQLNLFLPEKASAKKLPLVLYVHGGGFSGGDRSAGDSPSKFLAQNGYAAATLSYTLYAKNKKYSCDGALPEKIKAFQHAVNDLWLATSFFIDNQEKYNIDTSKIFITGVSAGGETVLHAAFWDFKLMNMYSNTLPGNFRYAGLISGAGAIMDLNLITAENKIPMMLFHGNGDQTVPYGTAAHHYCPTNATGWLMLFGSYSIYNDLIAKDGTVSLYTFCGGGHEYSGYLFEKDQKPMLDFLNDVMAGKKFQNHTIIPTGKKNALSAAYHFCD</sequence>
<protein>
    <submittedName>
        <fullName evidence="4">Esterase</fullName>
    </submittedName>
</protein>
<dbReference type="InterPro" id="IPR050300">
    <property type="entry name" value="GDXG_lipolytic_enzyme"/>
</dbReference>
<keyword evidence="2" id="KW-0732">Signal</keyword>
<proteinExistence type="predicted"/>
<feature type="domain" description="BD-FAE-like" evidence="3">
    <location>
        <begin position="38"/>
        <end position="156"/>
    </location>
</feature>
<evidence type="ECO:0000256" key="1">
    <source>
        <dbReference type="ARBA" id="ARBA00022801"/>
    </source>
</evidence>
<feature type="signal peptide" evidence="2">
    <location>
        <begin position="1"/>
        <end position="20"/>
    </location>
</feature>